<comment type="caution">
    <text evidence="3">The sequence shown here is derived from an EMBL/GenBank/DDBJ whole genome shotgun (WGS) entry which is preliminary data.</text>
</comment>
<dbReference type="RefSeq" id="WP_207234215.1">
    <property type="nucleotide sequence ID" value="NZ_CP042431.1"/>
</dbReference>
<feature type="signal peptide" evidence="1">
    <location>
        <begin position="1"/>
        <end position="23"/>
    </location>
</feature>
<dbReference type="EMBL" id="SGXA01000001">
    <property type="protein sequence ID" value="RZS75854.1"/>
    <property type="molecule type" value="Genomic_DNA"/>
</dbReference>
<evidence type="ECO:0000313" key="4">
    <source>
        <dbReference type="Proteomes" id="UP000293874"/>
    </source>
</evidence>
<protein>
    <submittedName>
        <fullName evidence="3">Lysophospholipase L1-like esterase</fullName>
    </submittedName>
</protein>
<name>A0A4Q7N4C6_9BACT</name>
<evidence type="ECO:0000256" key="1">
    <source>
        <dbReference type="SAM" id="SignalP"/>
    </source>
</evidence>
<accession>A0A4Q7N4C6</accession>
<evidence type="ECO:0000313" key="3">
    <source>
        <dbReference type="EMBL" id="RZS75854.1"/>
    </source>
</evidence>
<keyword evidence="1" id="KW-0732">Signal</keyword>
<dbReference type="PANTHER" id="PTHR30383:SF5">
    <property type="entry name" value="SGNH HYDROLASE-TYPE ESTERASE DOMAIN-CONTAINING PROTEIN"/>
    <property type="match status" value="1"/>
</dbReference>
<dbReference type="AlphaFoldDB" id="A0A4Q7N4C6"/>
<dbReference type="PANTHER" id="PTHR30383">
    <property type="entry name" value="THIOESTERASE 1/PROTEASE 1/LYSOPHOSPHOLIPASE L1"/>
    <property type="match status" value="1"/>
</dbReference>
<dbReference type="InterPro" id="IPR013830">
    <property type="entry name" value="SGNH_hydro"/>
</dbReference>
<dbReference type="InterPro" id="IPR051532">
    <property type="entry name" value="Ester_Hydrolysis_Enzymes"/>
</dbReference>
<dbReference type="SUPFAM" id="SSF52266">
    <property type="entry name" value="SGNH hydrolase"/>
    <property type="match status" value="1"/>
</dbReference>
<reference evidence="3 4" key="1">
    <citation type="submission" date="2019-02" db="EMBL/GenBank/DDBJ databases">
        <title>Genomic Encyclopedia of Type Strains, Phase IV (KMG-IV): sequencing the most valuable type-strain genomes for metagenomic binning, comparative biology and taxonomic classification.</title>
        <authorList>
            <person name="Goeker M."/>
        </authorList>
    </citation>
    <scope>NUCLEOTIDE SEQUENCE [LARGE SCALE GENOMIC DNA]</scope>
    <source>
        <strain evidence="3 4">DSM 18116</strain>
    </source>
</reference>
<gene>
    <name evidence="3" type="ORF">EV199_1729</name>
</gene>
<organism evidence="3 4">
    <name type="scientific">Pseudobacter ginsenosidimutans</name>
    <dbReference type="NCBI Taxonomy" id="661488"/>
    <lineage>
        <taxon>Bacteria</taxon>
        <taxon>Pseudomonadati</taxon>
        <taxon>Bacteroidota</taxon>
        <taxon>Chitinophagia</taxon>
        <taxon>Chitinophagales</taxon>
        <taxon>Chitinophagaceae</taxon>
        <taxon>Pseudobacter</taxon>
    </lineage>
</organism>
<feature type="domain" description="SGNH hydrolase-type esterase" evidence="2">
    <location>
        <begin position="69"/>
        <end position="229"/>
    </location>
</feature>
<dbReference type="InterPro" id="IPR036514">
    <property type="entry name" value="SGNH_hydro_sf"/>
</dbReference>
<evidence type="ECO:0000259" key="2">
    <source>
        <dbReference type="Pfam" id="PF13472"/>
    </source>
</evidence>
<keyword evidence="4" id="KW-1185">Reference proteome</keyword>
<dbReference type="Gene3D" id="3.40.50.1110">
    <property type="entry name" value="SGNH hydrolase"/>
    <property type="match status" value="1"/>
</dbReference>
<dbReference type="Pfam" id="PF13472">
    <property type="entry name" value="Lipase_GDSL_2"/>
    <property type="match status" value="1"/>
</dbReference>
<proteinExistence type="predicted"/>
<dbReference type="Proteomes" id="UP000293874">
    <property type="component" value="Unassembled WGS sequence"/>
</dbReference>
<sequence>MKTTNIRWGLTLTAALVCGMAVAQTPAQSGTNTAAAVTVKIDSSYNNTYYQQRMELFRVLPAQKNAILFLGNSITERGPWQELLPGKPVVNRGIGGDNTFGLLARLDSHLLIKPKVIFLLIGINDIGRGLPTEVSANNYRRIVERIRTVCPKAKLYIQSILPMNERILTAAYLKNKKNKVIALNNEIKKIAAEYALTFIDLHPVFADEQGELHANMTIDGIHLRPAAYAKWVEFLKAKKYL</sequence>
<feature type="chain" id="PRO_5020753864" evidence="1">
    <location>
        <begin position="24"/>
        <end position="241"/>
    </location>
</feature>
<dbReference type="GO" id="GO:0004622">
    <property type="term" value="F:phosphatidylcholine lysophospholipase activity"/>
    <property type="evidence" value="ECO:0007669"/>
    <property type="project" value="TreeGrafter"/>
</dbReference>